<comment type="subcellular location">
    <subcellularLocation>
        <location evidence="5">Cytoplasm</location>
    </subcellularLocation>
</comment>
<keyword evidence="5" id="KW-0963">Cytoplasm</keyword>
<sequence length="383" mass="42063">MSKDYYHILGVSRDAQEDDIKKAYRKLAHQHHPDKKGGDEKKFKEINEAYQVLSNKEKRAQYDRFGRVFSAGGGDSPFGQGGPFSGRDFGGFSAGDGSASGWDSRNFEDMGNIGDIFDAFFEGMGVRQKRKSYTRGSDLELVQEITLEEVFAGVHKEIKYKTLIACQKCSGLGYFPNEGFKNCLMCGGQGEIRESRSTIFGSFSQIRACGQCKGVGQLPNKTCGACSGLGRVTGENKVGVDIVAGVHDGQLIKIPKAGEKGERGAAAGDLYLRVKIKPHPVFKRLEDDLIVQKEVNLIDVLLDKKIKIATIDGKEIDVEIPKGFNLKDKIIIVGGGMPRLGSYGPFGMVQGKRGRLLVELEIKTPKKLSEKAKKLLEQLKEES</sequence>
<dbReference type="PANTHER" id="PTHR43096">
    <property type="entry name" value="DNAJ HOMOLOG 1, MITOCHONDRIAL-RELATED"/>
    <property type="match status" value="1"/>
</dbReference>
<dbReference type="PRINTS" id="PR00625">
    <property type="entry name" value="JDOMAIN"/>
</dbReference>
<dbReference type="Pfam" id="PF00684">
    <property type="entry name" value="DnaJ_CXXCXGXG"/>
    <property type="match status" value="1"/>
</dbReference>
<evidence type="ECO:0000256" key="2">
    <source>
        <dbReference type="ARBA" id="ARBA00022737"/>
    </source>
</evidence>
<dbReference type="Pfam" id="PF00226">
    <property type="entry name" value="DnaJ"/>
    <property type="match status" value="1"/>
</dbReference>
<dbReference type="InterPro" id="IPR001305">
    <property type="entry name" value="HSP_DnaJ_Cys-rich_dom"/>
</dbReference>
<keyword evidence="5" id="KW-0235">DNA replication</keyword>
<evidence type="ECO:0000313" key="10">
    <source>
        <dbReference type="Proteomes" id="UP000177942"/>
    </source>
</evidence>
<dbReference type="AlphaFoldDB" id="A0A1G1ZPA4"/>
<dbReference type="InterPro" id="IPR012724">
    <property type="entry name" value="DnaJ"/>
</dbReference>
<feature type="binding site" evidence="5">
    <location>
        <position position="209"/>
    </location>
    <ligand>
        <name>Zn(2+)</name>
        <dbReference type="ChEBI" id="CHEBI:29105"/>
        <label>2</label>
    </ligand>
</feature>
<feature type="repeat" description="CXXCXGXG motif" evidence="5">
    <location>
        <begin position="209"/>
        <end position="216"/>
    </location>
</feature>
<comment type="function">
    <text evidence="5">Participates actively in the response to hyperosmotic and heat shock by preventing the aggregation of stress-denatured proteins and by disaggregating proteins, also in an autonomous, DnaK-independent fashion. Unfolded proteins bind initially to DnaJ; upon interaction with the DnaJ-bound protein, DnaK hydrolyzes its bound ATP, resulting in the formation of a stable complex. GrpE releases ADP from DnaK; ATP binding to DnaK triggers the release of the substrate protein, thus completing the reaction cycle. Several rounds of ATP-dependent interactions between DnaJ, DnaK and GrpE are required for fully efficient folding. Also involved, together with DnaK and GrpE, in the DNA replication of plasmids through activation of initiation proteins.</text>
</comment>
<comment type="subunit">
    <text evidence="5">Homodimer.</text>
</comment>
<reference evidence="9 10" key="1">
    <citation type="journal article" date="2016" name="Nat. Commun.">
        <title>Thousands of microbial genomes shed light on interconnected biogeochemical processes in an aquifer system.</title>
        <authorList>
            <person name="Anantharaman K."/>
            <person name="Brown C.T."/>
            <person name="Hug L.A."/>
            <person name="Sharon I."/>
            <person name="Castelle C.J."/>
            <person name="Probst A.J."/>
            <person name="Thomas B.C."/>
            <person name="Singh A."/>
            <person name="Wilkins M.J."/>
            <person name="Karaoz U."/>
            <person name="Brodie E.L."/>
            <person name="Williams K.H."/>
            <person name="Hubbard S.S."/>
            <person name="Banfield J.F."/>
        </authorList>
    </citation>
    <scope>NUCLEOTIDE SEQUENCE [LARGE SCALE GENOMIC DNA]</scope>
</reference>
<evidence type="ECO:0000259" key="8">
    <source>
        <dbReference type="PROSITE" id="PS51188"/>
    </source>
</evidence>
<evidence type="ECO:0000256" key="4">
    <source>
        <dbReference type="ARBA" id="ARBA00022833"/>
    </source>
</evidence>
<dbReference type="Pfam" id="PF01556">
    <property type="entry name" value="DnaJ_C"/>
    <property type="match status" value="1"/>
</dbReference>
<dbReference type="InterPro" id="IPR036410">
    <property type="entry name" value="HSP_DnaJ_Cys-rich_dom_sf"/>
</dbReference>
<dbReference type="GO" id="GO:0042026">
    <property type="term" value="P:protein refolding"/>
    <property type="evidence" value="ECO:0007669"/>
    <property type="project" value="TreeGrafter"/>
</dbReference>
<comment type="cofactor">
    <cofactor evidence="5">
        <name>Zn(2+)</name>
        <dbReference type="ChEBI" id="CHEBI:29105"/>
    </cofactor>
    <text evidence="5">Binds 2 Zn(2+) ions per monomer.</text>
</comment>
<evidence type="ECO:0000259" key="7">
    <source>
        <dbReference type="PROSITE" id="PS50076"/>
    </source>
</evidence>
<dbReference type="PANTHER" id="PTHR43096:SF10">
    <property type="entry name" value="CHAPERONE PROTEIN DNAJ A6, CHLOROPLASTIC"/>
    <property type="match status" value="1"/>
</dbReference>
<feature type="binding site" evidence="5">
    <location>
        <position position="223"/>
    </location>
    <ligand>
        <name>Zn(2+)</name>
        <dbReference type="ChEBI" id="CHEBI:29105"/>
        <label>1</label>
    </ligand>
</feature>
<dbReference type="InterPro" id="IPR018253">
    <property type="entry name" value="DnaJ_domain_CS"/>
</dbReference>
<dbReference type="CDD" id="cd10719">
    <property type="entry name" value="DnaJ_zf"/>
    <property type="match status" value="1"/>
</dbReference>
<evidence type="ECO:0000256" key="1">
    <source>
        <dbReference type="ARBA" id="ARBA00022723"/>
    </source>
</evidence>
<dbReference type="InterPro" id="IPR001623">
    <property type="entry name" value="DnaJ_domain"/>
</dbReference>
<accession>A0A1G1ZPA4</accession>
<dbReference type="GO" id="GO:0005524">
    <property type="term" value="F:ATP binding"/>
    <property type="evidence" value="ECO:0007669"/>
    <property type="project" value="InterPro"/>
</dbReference>
<dbReference type="STRING" id="1798407.A3A16_01715"/>
<keyword evidence="4 5" id="KW-0862">Zinc</keyword>
<feature type="domain" description="CR-type" evidence="8">
    <location>
        <begin position="153"/>
        <end position="235"/>
    </location>
</feature>
<evidence type="ECO:0000313" key="9">
    <source>
        <dbReference type="EMBL" id="OGY65560.1"/>
    </source>
</evidence>
<comment type="domain">
    <text evidence="5">The J domain is necessary and sufficient to stimulate DnaK ATPase activity. Zinc center 1 plays an important role in the autonomous, DnaK-independent chaperone activity of DnaJ. Zinc center 2 is essential for interaction with DnaK and for DnaJ activity.</text>
</comment>
<protein>
    <recommendedName>
        <fullName evidence="5">Chaperone protein DnaJ</fullName>
    </recommendedName>
</protein>
<feature type="binding site" evidence="5">
    <location>
        <position position="186"/>
    </location>
    <ligand>
        <name>Zn(2+)</name>
        <dbReference type="ChEBI" id="CHEBI:29105"/>
        <label>2</label>
    </ligand>
</feature>
<keyword evidence="5" id="KW-0143">Chaperone</keyword>
<keyword evidence="1 5" id="KW-0479">Metal-binding</keyword>
<evidence type="ECO:0000256" key="3">
    <source>
        <dbReference type="ARBA" id="ARBA00022771"/>
    </source>
</evidence>
<dbReference type="HAMAP" id="MF_01152">
    <property type="entry name" value="DnaJ"/>
    <property type="match status" value="1"/>
</dbReference>
<feature type="binding site" evidence="5">
    <location>
        <position position="169"/>
    </location>
    <ligand>
        <name>Zn(2+)</name>
        <dbReference type="ChEBI" id="CHEBI:29105"/>
        <label>1</label>
    </ligand>
</feature>
<dbReference type="InterPro" id="IPR008971">
    <property type="entry name" value="HSP40/DnaJ_pept-bd"/>
</dbReference>
<dbReference type="GO" id="GO:0005737">
    <property type="term" value="C:cytoplasm"/>
    <property type="evidence" value="ECO:0007669"/>
    <property type="project" value="UniProtKB-SubCell"/>
</dbReference>
<dbReference type="PROSITE" id="PS51188">
    <property type="entry name" value="ZF_CR"/>
    <property type="match status" value="1"/>
</dbReference>
<dbReference type="PROSITE" id="PS50076">
    <property type="entry name" value="DNAJ_2"/>
    <property type="match status" value="1"/>
</dbReference>
<dbReference type="InterPro" id="IPR002939">
    <property type="entry name" value="DnaJ_C"/>
</dbReference>
<feature type="repeat" description="CXXCXGXG motif" evidence="5">
    <location>
        <begin position="223"/>
        <end position="230"/>
    </location>
</feature>
<feature type="zinc finger region" description="CR-type" evidence="6">
    <location>
        <begin position="153"/>
        <end position="235"/>
    </location>
</feature>
<feature type="binding site" evidence="5">
    <location>
        <position position="166"/>
    </location>
    <ligand>
        <name>Zn(2+)</name>
        <dbReference type="ChEBI" id="CHEBI:29105"/>
        <label>1</label>
    </ligand>
</feature>
<feature type="repeat" description="CXXCXGXG motif" evidence="5">
    <location>
        <begin position="166"/>
        <end position="173"/>
    </location>
</feature>
<name>A0A1G1ZPA4_9BACT</name>
<dbReference type="GO" id="GO:0008270">
    <property type="term" value="F:zinc ion binding"/>
    <property type="evidence" value="ECO:0007669"/>
    <property type="project" value="UniProtKB-UniRule"/>
</dbReference>
<feature type="binding site" evidence="5">
    <location>
        <position position="212"/>
    </location>
    <ligand>
        <name>Zn(2+)</name>
        <dbReference type="ChEBI" id="CHEBI:29105"/>
        <label>2</label>
    </ligand>
</feature>
<dbReference type="Gene3D" id="1.10.287.110">
    <property type="entry name" value="DnaJ domain"/>
    <property type="match status" value="1"/>
</dbReference>
<dbReference type="SUPFAM" id="SSF46565">
    <property type="entry name" value="Chaperone J-domain"/>
    <property type="match status" value="1"/>
</dbReference>
<evidence type="ECO:0000256" key="5">
    <source>
        <dbReference type="HAMAP-Rule" id="MF_01152"/>
    </source>
</evidence>
<dbReference type="GO" id="GO:0009408">
    <property type="term" value="P:response to heat"/>
    <property type="evidence" value="ECO:0007669"/>
    <property type="project" value="InterPro"/>
</dbReference>
<dbReference type="Gene3D" id="2.10.230.10">
    <property type="entry name" value="Heat shock protein DnaJ, cysteine-rich domain"/>
    <property type="match status" value="1"/>
</dbReference>
<keyword evidence="2 5" id="KW-0677">Repeat</keyword>
<dbReference type="CDD" id="cd06257">
    <property type="entry name" value="DnaJ"/>
    <property type="match status" value="1"/>
</dbReference>
<feature type="binding site" evidence="5">
    <location>
        <position position="226"/>
    </location>
    <ligand>
        <name>Zn(2+)</name>
        <dbReference type="ChEBI" id="CHEBI:29105"/>
        <label>1</label>
    </ligand>
</feature>
<feature type="binding site" evidence="5">
    <location>
        <position position="183"/>
    </location>
    <ligand>
        <name>Zn(2+)</name>
        <dbReference type="ChEBI" id="CHEBI:29105"/>
        <label>2</label>
    </ligand>
</feature>
<dbReference type="PROSITE" id="PS00636">
    <property type="entry name" value="DNAJ_1"/>
    <property type="match status" value="1"/>
</dbReference>
<evidence type="ECO:0000256" key="6">
    <source>
        <dbReference type="PROSITE-ProRule" id="PRU00546"/>
    </source>
</evidence>
<dbReference type="Proteomes" id="UP000177942">
    <property type="component" value="Unassembled WGS sequence"/>
</dbReference>
<gene>
    <name evidence="5" type="primary">dnaJ</name>
    <name evidence="9" type="ORF">A3A16_01715</name>
</gene>
<keyword evidence="5" id="KW-0346">Stress response</keyword>
<dbReference type="SMART" id="SM00271">
    <property type="entry name" value="DnaJ"/>
    <property type="match status" value="1"/>
</dbReference>
<dbReference type="EMBL" id="MHJJ01000008">
    <property type="protein sequence ID" value="OGY65560.1"/>
    <property type="molecule type" value="Genomic_DNA"/>
</dbReference>
<feature type="repeat" description="CXXCXGXG motif" evidence="5">
    <location>
        <begin position="183"/>
        <end position="190"/>
    </location>
</feature>
<keyword evidence="3 5" id="KW-0863">Zinc-finger</keyword>
<dbReference type="GO" id="GO:0031072">
    <property type="term" value="F:heat shock protein binding"/>
    <property type="evidence" value="ECO:0007669"/>
    <property type="project" value="InterPro"/>
</dbReference>
<organism evidence="9 10">
    <name type="scientific">Candidatus Harrisonbacteria bacterium RIFCSPLOWO2_01_FULL_44_18</name>
    <dbReference type="NCBI Taxonomy" id="1798407"/>
    <lineage>
        <taxon>Bacteria</taxon>
        <taxon>Candidatus Harrisoniibacteriota</taxon>
    </lineage>
</organism>
<dbReference type="InterPro" id="IPR036869">
    <property type="entry name" value="J_dom_sf"/>
</dbReference>
<dbReference type="GO" id="GO:0051082">
    <property type="term" value="F:unfolded protein binding"/>
    <property type="evidence" value="ECO:0007669"/>
    <property type="project" value="UniProtKB-UniRule"/>
</dbReference>
<dbReference type="Gene3D" id="2.60.260.20">
    <property type="entry name" value="Urease metallochaperone UreE, N-terminal domain"/>
    <property type="match status" value="2"/>
</dbReference>
<dbReference type="SUPFAM" id="SSF57938">
    <property type="entry name" value="DnaJ/Hsp40 cysteine-rich domain"/>
    <property type="match status" value="1"/>
</dbReference>
<feature type="domain" description="J" evidence="7">
    <location>
        <begin position="4"/>
        <end position="66"/>
    </location>
</feature>
<comment type="similarity">
    <text evidence="5">Belongs to the DnaJ family.</text>
</comment>
<dbReference type="SUPFAM" id="SSF49493">
    <property type="entry name" value="HSP40/DnaJ peptide-binding domain"/>
    <property type="match status" value="2"/>
</dbReference>
<dbReference type="GO" id="GO:0006260">
    <property type="term" value="P:DNA replication"/>
    <property type="evidence" value="ECO:0007669"/>
    <property type="project" value="UniProtKB-KW"/>
</dbReference>
<proteinExistence type="inferred from homology"/>
<dbReference type="CDD" id="cd10747">
    <property type="entry name" value="DnaJ_C"/>
    <property type="match status" value="1"/>
</dbReference>
<comment type="caution">
    <text evidence="9">The sequence shown here is derived from an EMBL/GenBank/DDBJ whole genome shotgun (WGS) entry which is preliminary data.</text>
</comment>